<keyword evidence="3" id="KW-1185">Reference proteome</keyword>
<keyword evidence="1" id="KW-0472">Membrane</keyword>
<keyword evidence="1" id="KW-1133">Transmembrane helix</keyword>
<keyword evidence="1" id="KW-0812">Transmembrane</keyword>
<dbReference type="EMBL" id="ADNW02000016">
    <property type="protein sequence ID" value="EGD22755.1"/>
    <property type="molecule type" value="Genomic_DNA"/>
</dbReference>
<gene>
    <name evidence="2" type="ORF">HMPREF0724_13628</name>
</gene>
<accession>E9T500</accession>
<name>E9T500_RHOHA</name>
<evidence type="ECO:0000313" key="3">
    <source>
        <dbReference type="Proteomes" id="UP000004245"/>
    </source>
</evidence>
<comment type="caution">
    <text evidence="2">The sequence shown here is derived from an EMBL/GenBank/DDBJ whole genome shotgun (WGS) entry which is preliminary data.</text>
</comment>
<dbReference type="Proteomes" id="UP000004245">
    <property type="component" value="Unassembled WGS sequence"/>
</dbReference>
<dbReference type="RefSeq" id="WP_005515053.1">
    <property type="nucleotide sequence ID" value="NZ_CM001149.1"/>
</dbReference>
<organism evidence="2 3">
    <name type="scientific">Prescottella equi ATCC 33707</name>
    <dbReference type="NCBI Taxonomy" id="525370"/>
    <lineage>
        <taxon>Bacteria</taxon>
        <taxon>Bacillati</taxon>
        <taxon>Actinomycetota</taxon>
        <taxon>Actinomycetes</taxon>
        <taxon>Mycobacteriales</taxon>
        <taxon>Nocardiaceae</taxon>
        <taxon>Prescottella</taxon>
    </lineage>
</organism>
<feature type="transmembrane region" description="Helical" evidence="1">
    <location>
        <begin position="6"/>
        <end position="23"/>
    </location>
</feature>
<sequence>MSDAGVLLVLMVLLFVGVAVRMLRRRRTASREAVPGGADDA</sequence>
<dbReference type="AlphaFoldDB" id="E9T500"/>
<protein>
    <submittedName>
        <fullName evidence="2">Uncharacterized protein</fullName>
    </submittedName>
</protein>
<dbReference type="HOGENOM" id="CLU_3275811_0_0_11"/>
<evidence type="ECO:0000256" key="1">
    <source>
        <dbReference type="SAM" id="Phobius"/>
    </source>
</evidence>
<reference evidence="2" key="1">
    <citation type="submission" date="2011-01" db="EMBL/GenBank/DDBJ databases">
        <authorList>
            <person name="Muzny D."/>
            <person name="Qin X."/>
            <person name="Buhay C."/>
            <person name="Dugan-Rocha S."/>
            <person name="Ding Y."/>
            <person name="Chen G."/>
            <person name="Hawes A."/>
            <person name="Holder M."/>
            <person name="Jhangiani S."/>
            <person name="Johnson A."/>
            <person name="Khan Z."/>
            <person name="Li Z."/>
            <person name="Liu W."/>
            <person name="Liu X."/>
            <person name="Perez L."/>
            <person name="Shen H."/>
            <person name="Wang Q."/>
            <person name="Watt J."/>
            <person name="Xi L."/>
            <person name="Xin Y."/>
            <person name="Zhou J."/>
            <person name="Deng J."/>
            <person name="Jiang H."/>
            <person name="Liu Y."/>
            <person name="Qu J."/>
            <person name="Song X.-Z."/>
            <person name="Zhang L."/>
            <person name="Villasana D."/>
            <person name="Johnson A."/>
            <person name="Liu J."/>
            <person name="Liyanage D."/>
            <person name="Lorensuhewa L."/>
            <person name="Robinson T."/>
            <person name="Song A."/>
            <person name="Song B.-B."/>
            <person name="Dinh H."/>
            <person name="Thornton R."/>
            <person name="Coyle M."/>
            <person name="Francisco L."/>
            <person name="Jackson L."/>
            <person name="Javaid M."/>
            <person name="Korchina V."/>
            <person name="Kovar C."/>
            <person name="Mata R."/>
            <person name="Mathew T."/>
            <person name="Ngo R."/>
            <person name="Nguyen L."/>
            <person name="Nguyen N."/>
            <person name="Okwuonu G."/>
            <person name="Ongeri F."/>
            <person name="Pham C."/>
            <person name="Simmons D."/>
            <person name="Wilczek-Boney K."/>
            <person name="Hale W."/>
            <person name="Jakkamsetti A."/>
            <person name="Pham P."/>
            <person name="Ruth R."/>
            <person name="San Lucas F."/>
            <person name="Warren J."/>
            <person name="Zhang J."/>
            <person name="Zhao Z."/>
            <person name="Zhou C."/>
            <person name="Zhu D."/>
            <person name="Lee S."/>
            <person name="Bess C."/>
            <person name="Blankenburg K."/>
            <person name="Forbes L."/>
            <person name="Fu Q."/>
            <person name="Gubbala S."/>
            <person name="Hirani K."/>
            <person name="Jayaseelan J.C."/>
            <person name="Lara F."/>
            <person name="Munidasa M."/>
            <person name="Palculict T."/>
            <person name="Patil S."/>
            <person name="Pu L.-L."/>
            <person name="Saada N."/>
            <person name="Tang L."/>
            <person name="Weissenberger G."/>
            <person name="Zhu Y."/>
            <person name="Hemphill L."/>
            <person name="Shang Y."/>
            <person name="Youmans B."/>
            <person name="Ayvaz T."/>
            <person name="Ross M."/>
            <person name="Santibanez J."/>
            <person name="Aqrawi P."/>
            <person name="Gross S."/>
            <person name="Joshi V."/>
            <person name="Fowler G."/>
            <person name="Nazareth L."/>
            <person name="Reid J."/>
            <person name="Worley K."/>
            <person name="Petrosino J."/>
            <person name="Highlander S."/>
            <person name="Gibbs R."/>
        </authorList>
    </citation>
    <scope>NUCLEOTIDE SEQUENCE [LARGE SCALE GENOMIC DNA]</scope>
    <source>
        <strain evidence="2">ATCC 33707</strain>
    </source>
</reference>
<proteinExistence type="predicted"/>
<evidence type="ECO:0000313" key="2">
    <source>
        <dbReference type="EMBL" id="EGD22755.1"/>
    </source>
</evidence>